<dbReference type="Proteomes" id="UP001059934">
    <property type="component" value="Chromosome"/>
</dbReference>
<feature type="active site" evidence="3">
    <location>
        <position position="199"/>
    </location>
</feature>
<evidence type="ECO:0000256" key="2">
    <source>
        <dbReference type="ARBA" id="ARBA00022801"/>
    </source>
</evidence>
<organism evidence="5 6">
    <name type="scientific">SAR92 clade bacterium H455</name>
    <dbReference type="NCBI Taxonomy" id="2974818"/>
    <lineage>
        <taxon>Bacteria</taxon>
        <taxon>Pseudomonadati</taxon>
        <taxon>Pseudomonadota</taxon>
        <taxon>Gammaproteobacteria</taxon>
        <taxon>Cellvibrionales</taxon>
        <taxon>Porticoccaceae</taxon>
        <taxon>SAR92 clade</taxon>
    </lineage>
</organism>
<dbReference type="Gene3D" id="3.40.50.1820">
    <property type="entry name" value="alpha/beta hydrolase"/>
    <property type="match status" value="1"/>
</dbReference>
<dbReference type="PANTHER" id="PTHR48081:SF8">
    <property type="entry name" value="ALPHA_BETA HYDROLASE FOLD-3 DOMAIN-CONTAINING PROTEIN-RELATED"/>
    <property type="match status" value="1"/>
</dbReference>
<keyword evidence="6" id="KW-1185">Reference proteome</keyword>
<reference evidence="5" key="1">
    <citation type="submission" date="2022-08" db="EMBL/GenBank/DDBJ databases">
        <title>Catabolic pathway analysis in culturable SAR92 clade bacteria reveals their overlooked roles in DMSP degradation in coastal seas.</title>
        <authorList>
            <person name="He X."/>
            <person name="Zhang X."/>
            <person name="Zhang Y."/>
        </authorList>
    </citation>
    <scope>NUCLEOTIDE SEQUENCE</scope>
    <source>
        <strain evidence="5">H455</strain>
    </source>
</reference>
<evidence type="ECO:0000256" key="3">
    <source>
        <dbReference type="PROSITE-ProRule" id="PRU10038"/>
    </source>
</evidence>
<evidence type="ECO:0000256" key="1">
    <source>
        <dbReference type="ARBA" id="ARBA00010515"/>
    </source>
</evidence>
<evidence type="ECO:0000313" key="5">
    <source>
        <dbReference type="EMBL" id="UVW34090.1"/>
    </source>
</evidence>
<dbReference type="InterPro" id="IPR050300">
    <property type="entry name" value="GDXG_lipolytic_enzyme"/>
</dbReference>
<evidence type="ECO:0000259" key="4">
    <source>
        <dbReference type="Pfam" id="PF07859"/>
    </source>
</evidence>
<dbReference type="PROSITE" id="PS01174">
    <property type="entry name" value="LIPASE_GDXG_SER"/>
    <property type="match status" value="1"/>
</dbReference>
<gene>
    <name evidence="5" type="ORF">NYF23_08605</name>
</gene>
<dbReference type="Pfam" id="PF07859">
    <property type="entry name" value="Abhydrolase_3"/>
    <property type="match status" value="1"/>
</dbReference>
<dbReference type="PANTHER" id="PTHR48081">
    <property type="entry name" value="AB HYDROLASE SUPERFAMILY PROTEIN C4A8.06C"/>
    <property type="match status" value="1"/>
</dbReference>
<protein>
    <submittedName>
        <fullName evidence="5">Alpha/beta hydrolase</fullName>
    </submittedName>
</protein>
<feature type="domain" description="Alpha/beta hydrolase fold-3" evidence="4">
    <location>
        <begin position="120"/>
        <end position="334"/>
    </location>
</feature>
<sequence length="359" mass="38835">MSILVGAVLVVLVLALLAYIFTRDSLRKYDLPEGQRFSPADANAVAASAAAVKALNKRLRDASGPLEKMPWSERIHSMRETMDTFFAGADTSSVVTPVDAAGVPAEWVVAPGADCSRRFLYIHGGAFMAGSSKGYRVLTDKLSEITNSAVLAIDYRLMPENKRLDSVTDCRISYDWMLENGPQGPDSFAPTAVFVAGDSAGGNLTLALLAWIRDTRRAAPNAALALSPVTDARFVSPSIRGNLDSDVILRPLAKRLAWVPGFLVGLAARYMAGHNASDPVVSPLLGDLAGLPPILVLASDCEVLRDDGRRYVNKAVEAGTDASLMLWDNVPHVWPIFYHDLPEAAEALEQVDRFFERHS</sequence>
<dbReference type="GO" id="GO:0016787">
    <property type="term" value="F:hydrolase activity"/>
    <property type="evidence" value="ECO:0007669"/>
    <property type="project" value="UniProtKB-KW"/>
</dbReference>
<dbReference type="InterPro" id="IPR029058">
    <property type="entry name" value="AB_hydrolase_fold"/>
</dbReference>
<name>A0ABY5TJP3_9GAMM</name>
<accession>A0ABY5TJP3</accession>
<proteinExistence type="inferred from homology"/>
<keyword evidence="2 5" id="KW-0378">Hydrolase</keyword>
<dbReference type="SUPFAM" id="SSF53474">
    <property type="entry name" value="alpha/beta-Hydrolases"/>
    <property type="match status" value="1"/>
</dbReference>
<dbReference type="InterPro" id="IPR013094">
    <property type="entry name" value="AB_hydrolase_3"/>
</dbReference>
<evidence type="ECO:0000313" key="6">
    <source>
        <dbReference type="Proteomes" id="UP001059934"/>
    </source>
</evidence>
<dbReference type="EMBL" id="CP103416">
    <property type="protein sequence ID" value="UVW34090.1"/>
    <property type="molecule type" value="Genomic_DNA"/>
</dbReference>
<comment type="similarity">
    <text evidence="1">Belongs to the 'GDXG' lipolytic enzyme family.</text>
</comment>
<dbReference type="InterPro" id="IPR033140">
    <property type="entry name" value="Lipase_GDXG_put_SER_AS"/>
</dbReference>